<accession>A0A1D2J9E4</accession>
<dbReference type="VEuPathDB" id="FungiDB:PABG_00584"/>
<feature type="region of interest" description="Disordered" evidence="1">
    <location>
        <begin position="133"/>
        <end position="162"/>
    </location>
</feature>
<evidence type="ECO:0000313" key="3">
    <source>
        <dbReference type="Proteomes" id="UP000242814"/>
    </source>
</evidence>
<reference evidence="2 3" key="1">
    <citation type="submission" date="2016-06" db="EMBL/GenBank/DDBJ databases">
        <authorList>
            <person name="Kjaerup R.B."/>
            <person name="Dalgaard T.S."/>
            <person name="Juul-Madsen H.R."/>
        </authorList>
    </citation>
    <scope>NUCLEOTIDE SEQUENCE [LARGE SCALE GENOMIC DNA]</scope>
    <source>
        <strain evidence="2 3">Pb300</strain>
    </source>
</reference>
<feature type="compositionally biased region" description="Basic and acidic residues" evidence="1">
    <location>
        <begin position="133"/>
        <end position="144"/>
    </location>
</feature>
<evidence type="ECO:0000256" key="1">
    <source>
        <dbReference type="SAM" id="MobiDB-lite"/>
    </source>
</evidence>
<name>A0A1D2J9E4_PARBR</name>
<gene>
    <name evidence="2" type="ORF">ACO22_05769</name>
</gene>
<dbReference type="VEuPathDB" id="FungiDB:PADG_03014"/>
<dbReference type="Proteomes" id="UP000242814">
    <property type="component" value="Unassembled WGS sequence"/>
</dbReference>
<dbReference type="PANTHER" id="PTHR21521:SF0">
    <property type="entry name" value="AMUN, ISOFORM A"/>
    <property type="match status" value="1"/>
</dbReference>
<dbReference type="EMBL" id="LZYO01000271">
    <property type="protein sequence ID" value="ODH20945.1"/>
    <property type="molecule type" value="Genomic_DNA"/>
</dbReference>
<protein>
    <submittedName>
        <fullName evidence="2">Uncharacterized protein</fullName>
    </submittedName>
</protein>
<evidence type="ECO:0000313" key="2">
    <source>
        <dbReference type="EMBL" id="ODH20945.1"/>
    </source>
</evidence>
<comment type="caution">
    <text evidence="2">The sequence shown here is derived from an EMBL/GenBank/DDBJ whole genome shotgun (WGS) entry which is preliminary data.</text>
</comment>
<dbReference type="AlphaFoldDB" id="A0A1D2J9E4"/>
<proteinExistence type="predicted"/>
<organism evidence="2 3">
    <name type="scientific">Paracoccidioides brasiliensis</name>
    <dbReference type="NCBI Taxonomy" id="121759"/>
    <lineage>
        <taxon>Eukaryota</taxon>
        <taxon>Fungi</taxon>
        <taxon>Dikarya</taxon>
        <taxon>Ascomycota</taxon>
        <taxon>Pezizomycotina</taxon>
        <taxon>Eurotiomycetes</taxon>
        <taxon>Eurotiomycetidae</taxon>
        <taxon>Onygenales</taxon>
        <taxon>Ajellomycetaceae</taxon>
        <taxon>Paracoccidioides</taxon>
    </lineage>
</organism>
<dbReference type="PANTHER" id="PTHR21521">
    <property type="entry name" value="AMUN, ISOFORM A"/>
    <property type="match status" value="1"/>
</dbReference>
<sequence>MVKYSRISNREDFLFETDLENQLFYSRKTILQFLKPSRGNRSRGAEMGSQNSFAPSNISRTSVSYLLSLYPHTIREFYKAKLVAKSKSKRSLPKGKSEEAIGKEVEAFLKLDRLRYDSMPAALRDRAVAGTGLKDESKAGEDVKRPKKKVKASKNDDNSSHSGLYLEKDEIVNLMDWKLKHGSHRPALMGLIRSNENSLVQSTTNAAFSQLQDTLSNTGDEAFPAAPLETLTGPLRGVGPAAASLFLSIAPYGISSDDPSSDVNNINAPPFFSDELFNWLCLDKYKHGSASGGGGAKSSVTAAHKIKYNIKEYQQLWEAVRGLRKRINQLPEQNEGVESAEGDGRIFSVLDIEKAAFVIGHLDISGYEDDIKGSSVMKASGGSGGDDAVAAGAAVDSAGVVGRRKRKRE</sequence>